<evidence type="ECO:0000256" key="1">
    <source>
        <dbReference type="ARBA" id="ARBA00001947"/>
    </source>
</evidence>
<keyword evidence="6" id="KW-0479">Metal-binding</keyword>
<sequence>MIKINKRFFIYVIIIVIATRSLSILYSFLFIIIHEIAHLLVAICFKYKGYTIEIDILGARLHYKDIEDMSIKEDIIISLAGPIINIIMGLIFCLLSLYEEMIINYILGFFNLIPVIPLDGGRILKNLLTKRYLYKKANVITIYISMVIGVFFLVTAIILGIEFKFNISLLLISILIIYCSYREKRRIVYVVMGDLMKKREKFFKKGYIESIVVSISYNKSLLSVLTLIDKGKYTLFYILDDSMNVIKVISEEEVLKGVKEYGDITIKEYINLP</sequence>
<evidence type="ECO:0000256" key="6">
    <source>
        <dbReference type="ARBA" id="ARBA00022723"/>
    </source>
</evidence>
<keyword evidence="15" id="KW-1185">Reference proteome</keyword>
<dbReference type="STRING" id="1216932.CM240_1504"/>
<evidence type="ECO:0000256" key="10">
    <source>
        <dbReference type="ARBA" id="ARBA00023049"/>
    </source>
</evidence>
<dbReference type="AlphaFoldDB" id="W6RWA5"/>
<evidence type="ECO:0000256" key="2">
    <source>
        <dbReference type="ARBA" id="ARBA00004141"/>
    </source>
</evidence>
<keyword evidence="7" id="KW-0378">Hydrolase</keyword>
<dbReference type="EMBL" id="HG917868">
    <property type="protein sequence ID" value="CDM68663.1"/>
    <property type="molecule type" value="Genomic_DNA"/>
</dbReference>
<feature type="transmembrane region" description="Helical" evidence="12">
    <location>
        <begin position="140"/>
        <end position="159"/>
    </location>
</feature>
<dbReference type="GO" id="GO:0016020">
    <property type="term" value="C:membrane"/>
    <property type="evidence" value="ECO:0007669"/>
    <property type="project" value="UniProtKB-SubCell"/>
</dbReference>
<organism evidence="14 15">
    <name type="scientific">Clostridium bornimense</name>
    <dbReference type="NCBI Taxonomy" id="1216932"/>
    <lineage>
        <taxon>Bacteria</taxon>
        <taxon>Bacillati</taxon>
        <taxon>Bacillota</taxon>
        <taxon>Clostridia</taxon>
        <taxon>Eubacteriales</taxon>
        <taxon>Clostridiaceae</taxon>
        <taxon>Clostridium</taxon>
    </lineage>
</organism>
<evidence type="ECO:0000256" key="12">
    <source>
        <dbReference type="SAM" id="Phobius"/>
    </source>
</evidence>
<keyword evidence="5 12" id="KW-0812">Transmembrane</keyword>
<dbReference type="Proteomes" id="UP000019426">
    <property type="component" value="Chromosome M2/40_rep1"/>
</dbReference>
<comment type="cofactor">
    <cofactor evidence="1">
        <name>Zn(2+)</name>
        <dbReference type="ChEBI" id="CHEBI:29105"/>
    </cofactor>
</comment>
<keyword evidence="9 12" id="KW-1133">Transmembrane helix</keyword>
<evidence type="ECO:0000256" key="5">
    <source>
        <dbReference type="ARBA" id="ARBA00022692"/>
    </source>
</evidence>
<dbReference type="Pfam" id="PF02163">
    <property type="entry name" value="Peptidase_M50"/>
    <property type="match status" value="1"/>
</dbReference>
<dbReference type="KEGG" id="clt:CM240_1504"/>
<dbReference type="HOGENOM" id="CLU_037123_0_1_9"/>
<comment type="similarity">
    <text evidence="3">Belongs to the peptidase M50B family.</text>
</comment>
<keyword evidence="10" id="KW-0482">Metalloprotease</keyword>
<keyword evidence="11 12" id="KW-0472">Membrane</keyword>
<evidence type="ECO:0000256" key="8">
    <source>
        <dbReference type="ARBA" id="ARBA00022833"/>
    </source>
</evidence>
<feature type="transmembrane region" description="Helical" evidence="12">
    <location>
        <begin position="75"/>
        <end position="97"/>
    </location>
</feature>
<dbReference type="InterPro" id="IPR008915">
    <property type="entry name" value="Peptidase_M50"/>
</dbReference>
<evidence type="ECO:0000313" key="15">
    <source>
        <dbReference type="Proteomes" id="UP000019426"/>
    </source>
</evidence>
<feature type="transmembrane region" description="Helical" evidence="12">
    <location>
        <begin position="165"/>
        <end position="181"/>
    </location>
</feature>
<dbReference type="PATRIC" id="fig|1216932.3.peg.1497"/>
<dbReference type="PANTHER" id="PTHR39188:SF3">
    <property type="entry name" value="STAGE IV SPORULATION PROTEIN FB"/>
    <property type="match status" value="1"/>
</dbReference>
<dbReference type="PANTHER" id="PTHR39188">
    <property type="entry name" value="MEMBRANE-ASSOCIATED ZINC METALLOPROTEASE M50B"/>
    <property type="match status" value="1"/>
</dbReference>
<proteinExistence type="inferred from homology"/>
<evidence type="ECO:0000256" key="7">
    <source>
        <dbReference type="ARBA" id="ARBA00022801"/>
    </source>
</evidence>
<keyword evidence="8" id="KW-0862">Zinc</keyword>
<comment type="subcellular location">
    <subcellularLocation>
        <location evidence="2">Membrane</location>
        <topology evidence="2">Multi-pass membrane protein</topology>
    </subcellularLocation>
</comment>
<evidence type="ECO:0000259" key="13">
    <source>
        <dbReference type="Pfam" id="PF02163"/>
    </source>
</evidence>
<dbReference type="RefSeq" id="WP_044037916.1">
    <property type="nucleotide sequence ID" value="NZ_HG917868.1"/>
</dbReference>
<feature type="transmembrane region" description="Helical" evidence="12">
    <location>
        <begin position="9"/>
        <end position="33"/>
    </location>
</feature>
<evidence type="ECO:0000313" key="14">
    <source>
        <dbReference type="EMBL" id="CDM68663.1"/>
    </source>
</evidence>
<dbReference type="eggNOG" id="COG1994">
    <property type="taxonomic scope" value="Bacteria"/>
</dbReference>
<evidence type="ECO:0000256" key="9">
    <source>
        <dbReference type="ARBA" id="ARBA00022989"/>
    </source>
</evidence>
<gene>
    <name evidence="14" type="ORF">CM240_1504</name>
</gene>
<dbReference type="GO" id="GO:0008237">
    <property type="term" value="F:metallopeptidase activity"/>
    <property type="evidence" value="ECO:0007669"/>
    <property type="project" value="UniProtKB-KW"/>
</dbReference>
<protein>
    <submittedName>
        <fullName evidence="14">Putative membrane protein</fullName>
    </submittedName>
</protein>
<dbReference type="OrthoDB" id="166377at2"/>
<accession>W6RWA5</accession>
<evidence type="ECO:0000256" key="4">
    <source>
        <dbReference type="ARBA" id="ARBA00022670"/>
    </source>
</evidence>
<keyword evidence="4" id="KW-0645">Protease</keyword>
<feature type="domain" description="Peptidase M50" evidence="13">
    <location>
        <begin position="102"/>
        <end position="150"/>
    </location>
</feature>
<name>W6RWA5_9CLOT</name>
<reference evidence="14 15" key="1">
    <citation type="submission" date="2013-11" db="EMBL/GenBank/DDBJ databases">
        <title>Complete genome sequence of Clostridum sp. M2/40.</title>
        <authorList>
            <person name="Wibberg D."/>
            <person name="Puehler A."/>
            <person name="Schlueter A."/>
        </authorList>
    </citation>
    <scope>NUCLEOTIDE SEQUENCE [LARGE SCALE GENOMIC DNA]</scope>
    <source>
        <strain evidence="15">M2/40</strain>
    </source>
</reference>
<dbReference type="GO" id="GO:0046872">
    <property type="term" value="F:metal ion binding"/>
    <property type="evidence" value="ECO:0007669"/>
    <property type="project" value="UniProtKB-KW"/>
</dbReference>
<evidence type="ECO:0000256" key="11">
    <source>
        <dbReference type="ARBA" id="ARBA00023136"/>
    </source>
</evidence>
<evidence type="ECO:0000256" key="3">
    <source>
        <dbReference type="ARBA" id="ARBA00007931"/>
    </source>
</evidence>
<dbReference type="GO" id="GO:0006508">
    <property type="term" value="P:proteolysis"/>
    <property type="evidence" value="ECO:0007669"/>
    <property type="project" value="UniProtKB-KW"/>
</dbReference>